<dbReference type="FunFam" id="3.40.50.20:FF:000001">
    <property type="entry name" value="Carbamoyl-phosphate synthase large chain"/>
    <property type="match status" value="1"/>
</dbReference>
<feature type="domain" description="ATP-grasp" evidence="8">
    <location>
        <begin position="99"/>
        <end position="181"/>
    </location>
</feature>
<name>A0A086LZV4_TOXGO</name>
<dbReference type="Gene3D" id="3.40.50.20">
    <property type="match status" value="1"/>
</dbReference>
<dbReference type="GO" id="GO:0005524">
    <property type="term" value="F:ATP binding"/>
    <property type="evidence" value="ECO:0007669"/>
    <property type="project" value="UniProtKB-UniRule"/>
</dbReference>
<keyword evidence="2" id="KW-0479">Metal-binding</keyword>
<dbReference type="Pfam" id="PF25596">
    <property type="entry name" value="CPSase_L_D1"/>
    <property type="match status" value="1"/>
</dbReference>
<keyword evidence="3" id="KW-0677">Repeat</keyword>
<dbReference type="InterPro" id="IPR016185">
    <property type="entry name" value="PreATP-grasp_dom_sf"/>
</dbReference>
<dbReference type="PROSITE" id="PS50975">
    <property type="entry name" value="ATP_GRASP"/>
    <property type="match status" value="1"/>
</dbReference>
<protein>
    <submittedName>
        <fullName evidence="9">Carbamoylphosphate synthetase</fullName>
        <ecNumber evidence="9">6.3.4.16</ecNumber>
    </submittedName>
</protein>
<sequence>CLLNVVRPALFNSHSVEQVNCNPETVSTDYDVSDRLYFEDLSLETVLNIWDIEAPAGVIISVGGQTPNTLCSALEKQGVRIVGTSVAAIDCCEDRHKFSRLCDELNIDQPRWKEFTDLRTAKAFCQEVGYPVLVRPSYVLSGAAMRVVTDDEQLDAFLKIAAVVSGESPVVISKFVENAKE</sequence>
<dbReference type="InterPro" id="IPR013815">
    <property type="entry name" value="ATP_grasp_subdomain_1"/>
</dbReference>
<gene>
    <name evidence="9" type="ORF">TGRUB_215260D</name>
</gene>
<dbReference type="Gene3D" id="3.30.1490.20">
    <property type="entry name" value="ATP-grasp fold, A domain"/>
    <property type="match status" value="1"/>
</dbReference>
<dbReference type="GO" id="GO:0004087">
    <property type="term" value="F:carbamoyl-phosphate synthase (ammonia) activity"/>
    <property type="evidence" value="ECO:0007669"/>
    <property type="project" value="UniProtKB-EC"/>
</dbReference>
<proteinExistence type="predicted"/>
<evidence type="ECO:0000256" key="5">
    <source>
        <dbReference type="ARBA" id="ARBA00022840"/>
    </source>
</evidence>
<dbReference type="EMBL" id="AFYV02001372">
    <property type="protein sequence ID" value="KFG62172.1"/>
    <property type="molecule type" value="Genomic_DNA"/>
</dbReference>
<dbReference type="PANTHER" id="PTHR11405">
    <property type="entry name" value="CARBAMOYLTRANSFERASE FAMILY MEMBER"/>
    <property type="match status" value="1"/>
</dbReference>
<dbReference type="InterPro" id="IPR011761">
    <property type="entry name" value="ATP-grasp"/>
</dbReference>
<dbReference type="PROSITE" id="PS00866">
    <property type="entry name" value="CPSASE_1"/>
    <property type="match status" value="1"/>
</dbReference>
<keyword evidence="1 9" id="KW-0436">Ligase</keyword>
<dbReference type="EC" id="6.3.4.16" evidence="9"/>
<evidence type="ECO:0000313" key="9">
    <source>
        <dbReference type="EMBL" id="KFG62172.1"/>
    </source>
</evidence>
<dbReference type="InterPro" id="IPR058047">
    <property type="entry name" value="CPSase_preATP-grasp"/>
</dbReference>
<dbReference type="SUPFAM" id="SSF56059">
    <property type="entry name" value="Glutathione synthetase ATP-binding domain-like"/>
    <property type="match status" value="1"/>
</dbReference>
<comment type="caution">
    <text evidence="9">The sequence shown here is derived from an EMBL/GenBank/DDBJ whole genome shotgun (WGS) entry which is preliminary data.</text>
</comment>
<organism evidence="9 10">
    <name type="scientific">Toxoplasma gondii RUB</name>
    <dbReference type="NCBI Taxonomy" id="935652"/>
    <lineage>
        <taxon>Eukaryota</taxon>
        <taxon>Sar</taxon>
        <taxon>Alveolata</taxon>
        <taxon>Apicomplexa</taxon>
        <taxon>Conoidasida</taxon>
        <taxon>Coccidia</taxon>
        <taxon>Eucoccidiorida</taxon>
        <taxon>Eimeriorina</taxon>
        <taxon>Sarcocystidae</taxon>
        <taxon>Toxoplasma</taxon>
    </lineage>
</organism>
<dbReference type="VEuPathDB" id="ToxoDB:TGRUB_215260D"/>
<evidence type="ECO:0000256" key="7">
    <source>
        <dbReference type="PROSITE-ProRule" id="PRU00409"/>
    </source>
</evidence>
<dbReference type="AlphaFoldDB" id="A0A086LZV4"/>
<dbReference type="Proteomes" id="UP000028834">
    <property type="component" value="Unassembled WGS sequence"/>
</dbReference>
<dbReference type="FunFam" id="3.30.1490.20:FF:000001">
    <property type="entry name" value="Carbamoyl-phosphate synthase large chain"/>
    <property type="match status" value="1"/>
</dbReference>
<evidence type="ECO:0000256" key="3">
    <source>
        <dbReference type="ARBA" id="ARBA00022737"/>
    </source>
</evidence>
<dbReference type="GO" id="GO:0046872">
    <property type="term" value="F:metal ion binding"/>
    <property type="evidence" value="ECO:0007669"/>
    <property type="project" value="UniProtKB-KW"/>
</dbReference>
<evidence type="ECO:0000256" key="6">
    <source>
        <dbReference type="ARBA" id="ARBA00047359"/>
    </source>
</evidence>
<evidence type="ECO:0000256" key="2">
    <source>
        <dbReference type="ARBA" id="ARBA00022723"/>
    </source>
</evidence>
<evidence type="ECO:0000259" key="8">
    <source>
        <dbReference type="PROSITE" id="PS50975"/>
    </source>
</evidence>
<evidence type="ECO:0000313" key="10">
    <source>
        <dbReference type="Proteomes" id="UP000028834"/>
    </source>
</evidence>
<dbReference type="InterPro" id="IPR005479">
    <property type="entry name" value="CPAse_ATP-bd"/>
</dbReference>
<evidence type="ECO:0000256" key="1">
    <source>
        <dbReference type="ARBA" id="ARBA00022598"/>
    </source>
</evidence>
<dbReference type="Pfam" id="PF02786">
    <property type="entry name" value="CPSase_L_D2"/>
    <property type="match status" value="1"/>
</dbReference>
<reference evidence="9 10" key="1">
    <citation type="submission" date="2014-05" db="EMBL/GenBank/DDBJ databases">
        <authorList>
            <person name="Sibley D."/>
            <person name="Venepally P."/>
            <person name="Karamycheva S."/>
            <person name="Hadjithomas M."/>
            <person name="Khan A."/>
            <person name="Brunk B."/>
            <person name="Roos D."/>
            <person name="Caler E."/>
            <person name="Lorenzi H."/>
        </authorList>
    </citation>
    <scope>NUCLEOTIDE SEQUENCE [LARGE SCALE GENOMIC DNA]</scope>
    <source>
        <strain evidence="9 10">RUB</strain>
    </source>
</reference>
<dbReference type="GO" id="GO:0004088">
    <property type="term" value="F:carbamoyl-phosphate synthase (glutamine-hydrolyzing) activity"/>
    <property type="evidence" value="ECO:0007669"/>
    <property type="project" value="TreeGrafter"/>
</dbReference>
<dbReference type="PANTHER" id="PTHR11405:SF5">
    <property type="entry name" value="CAD PROTEIN"/>
    <property type="match status" value="1"/>
</dbReference>
<feature type="non-terminal residue" evidence="9">
    <location>
        <position position="1"/>
    </location>
</feature>
<accession>A0A086LZV4</accession>
<dbReference type="Gene3D" id="3.30.470.20">
    <property type="entry name" value="ATP-grasp fold, B domain"/>
    <property type="match status" value="1"/>
</dbReference>
<keyword evidence="4 7" id="KW-0547">Nucleotide-binding</keyword>
<evidence type="ECO:0000256" key="4">
    <source>
        <dbReference type="ARBA" id="ARBA00022741"/>
    </source>
</evidence>
<comment type="catalytic activity">
    <reaction evidence="6">
        <text>hydrogencarbonate + NH4(+) + 2 ATP = carbamoyl phosphate + 2 ADP + phosphate + 2 H(+)</text>
        <dbReference type="Rhea" id="RHEA:18029"/>
        <dbReference type="ChEBI" id="CHEBI:15378"/>
        <dbReference type="ChEBI" id="CHEBI:17544"/>
        <dbReference type="ChEBI" id="CHEBI:28938"/>
        <dbReference type="ChEBI" id="CHEBI:30616"/>
        <dbReference type="ChEBI" id="CHEBI:43474"/>
        <dbReference type="ChEBI" id="CHEBI:58228"/>
        <dbReference type="ChEBI" id="CHEBI:456216"/>
        <dbReference type="EC" id="6.3.4.16"/>
    </reaction>
</comment>
<dbReference type="GO" id="GO:0005737">
    <property type="term" value="C:cytoplasm"/>
    <property type="evidence" value="ECO:0007669"/>
    <property type="project" value="TreeGrafter"/>
</dbReference>
<keyword evidence="5 7" id="KW-0067">ATP-binding</keyword>
<dbReference type="GO" id="GO:0006541">
    <property type="term" value="P:glutamine metabolic process"/>
    <property type="evidence" value="ECO:0007669"/>
    <property type="project" value="TreeGrafter"/>
</dbReference>
<dbReference type="SUPFAM" id="SSF52440">
    <property type="entry name" value="PreATP-grasp domain"/>
    <property type="match status" value="1"/>
</dbReference>